<sequence>MVYDEPDERDNNPKLKVLYLEDIDLWILRDPERNGGRDRLEKLPVLYPITHILTRALAEGVIANEGYQTNVDSFFAIKLNKRALKIRWKKETAQDSYGATRTATIFNYMGLRLDENAPKRVPDEMMRMIGPNAAVRRLEQKLEALHTALRQKYGRPSWATEDEIQQYETTQAQLSAARQKQPRKVFRKLAFASHSTEPARHVAPNHRRSYTRKKPEPCIFCGKVYTRIDALWDHLEDHFERAKGEPLVCPREECNGIVLDAQSVSKPMLPASIDAASECGLNL</sequence>
<proteinExistence type="predicted"/>
<accession>A0AA40AVS8</accession>
<comment type="caution">
    <text evidence="2">The sequence shown here is derived from an EMBL/GenBank/DDBJ whole genome shotgun (WGS) entry which is preliminary data.</text>
</comment>
<dbReference type="AlphaFoldDB" id="A0AA40AVS8"/>
<name>A0AA40AVS8_9PEZI</name>
<reference evidence="2" key="1">
    <citation type="submission" date="2023-06" db="EMBL/GenBank/DDBJ databases">
        <title>Genome-scale phylogeny and comparative genomics of the fungal order Sordariales.</title>
        <authorList>
            <consortium name="Lawrence Berkeley National Laboratory"/>
            <person name="Hensen N."/>
            <person name="Bonometti L."/>
            <person name="Westerberg I."/>
            <person name="Brannstrom I.O."/>
            <person name="Guillou S."/>
            <person name="Cros-Aarteil S."/>
            <person name="Calhoun S."/>
            <person name="Haridas S."/>
            <person name="Kuo A."/>
            <person name="Mondo S."/>
            <person name="Pangilinan J."/>
            <person name="Riley R."/>
            <person name="LaButti K."/>
            <person name="Andreopoulos B."/>
            <person name="Lipzen A."/>
            <person name="Chen C."/>
            <person name="Yanf M."/>
            <person name="Daum C."/>
            <person name="Ng V."/>
            <person name="Clum A."/>
            <person name="Steindorff A."/>
            <person name="Ohm R."/>
            <person name="Martin F."/>
            <person name="Silar P."/>
            <person name="Natvig D."/>
            <person name="Lalanne C."/>
            <person name="Gautier V."/>
            <person name="Ament-velasquez S.L."/>
            <person name="Kruys A."/>
            <person name="Hutchinson M.I."/>
            <person name="Powell A.J."/>
            <person name="Barry K."/>
            <person name="Miller A.N."/>
            <person name="Grigoriev I.V."/>
            <person name="Debuchy R."/>
            <person name="Gladieux P."/>
            <person name="Thoren M.H."/>
            <person name="Johannesson H."/>
        </authorList>
    </citation>
    <scope>NUCLEOTIDE SEQUENCE</scope>
    <source>
        <strain evidence="2">SMH2392-1A</strain>
    </source>
</reference>
<dbReference type="GeneID" id="85329828"/>
<dbReference type="PROSITE" id="PS00028">
    <property type="entry name" value="ZINC_FINGER_C2H2_1"/>
    <property type="match status" value="1"/>
</dbReference>
<dbReference type="EMBL" id="JAUIRO010000003">
    <property type="protein sequence ID" value="KAK0722950.1"/>
    <property type="molecule type" value="Genomic_DNA"/>
</dbReference>
<feature type="domain" description="C2H2-type" evidence="1">
    <location>
        <begin position="218"/>
        <end position="238"/>
    </location>
</feature>
<protein>
    <recommendedName>
        <fullName evidence="1">C2H2-type domain-containing protein</fullName>
    </recommendedName>
</protein>
<dbReference type="RefSeq" id="XP_060298874.1">
    <property type="nucleotide sequence ID" value="XM_060446558.1"/>
</dbReference>
<evidence type="ECO:0000313" key="3">
    <source>
        <dbReference type="Proteomes" id="UP001172101"/>
    </source>
</evidence>
<keyword evidence="3" id="KW-1185">Reference proteome</keyword>
<organism evidence="2 3">
    <name type="scientific">Lasiosphaeria miniovina</name>
    <dbReference type="NCBI Taxonomy" id="1954250"/>
    <lineage>
        <taxon>Eukaryota</taxon>
        <taxon>Fungi</taxon>
        <taxon>Dikarya</taxon>
        <taxon>Ascomycota</taxon>
        <taxon>Pezizomycotina</taxon>
        <taxon>Sordariomycetes</taxon>
        <taxon>Sordariomycetidae</taxon>
        <taxon>Sordariales</taxon>
        <taxon>Lasiosphaeriaceae</taxon>
        <taxon>Lasiosphaeria</taxon>
    </lineage>
</organism>
<evidence type="ECO:0000259" key="1">
    <source>
        <dbReference type="PROSITE" id="PS00028"/>
    </source>
</evidence>
<dbReference type="Proteomes" id="UP001172101">
    <property type="component" value="Unassembled WGS sequence"/>
</dbReference>
<evidence type="ECO:0000313" key="2">
    <source>
        <dbReference type="EMBL" id="KAK0722950.1"/>
    </source>
</evidence>
<gene>
    <name evidence="2" type="ORF">B0T26DRAFT_772136</name>
</gene>
<dbReference type="InterPro" id="IPR013087">
    <property type="entry name" value="Znf_C2H2_type"/>
</dbReference>